<evidence type="ECO:0000256" key="2">
    <source>
        <dbReference type="PROSITE-ProRule" id="PRU00339"/>
    </source>
</evidence>
<dbReference type="Proteomes" id="UP000070133">
    <property type="component" value="Unassembled WGS sequence"/>
</dbReference>
<comment type="similarity">
    <text evidence="1">Belongs to the putative lipase ROG1 family.</text>
</comment>
<dbReference type="Gene3D" id="3.40.50.300">
    <property type="entry name" value="P-loop containing nucleotide triphosphate hydrolases"/>
    <property type="match status" value="1"/>
</dbReference>
<feature type="compositionally biased region" description="Polar residues" evidence="3">
    <location>
        <begin position="361"/>
        <end position="371"/>
    </location>
</feature>
<dbReference type="SUPFAM" id="SSF48452">
    <property type="entry name" value="TPR-like"/>
    <property type="match status" value="1"/>
</dbReference>
<dbReference type="STRING" id="321146.A0A139GVX6"/>
<evidence type="ECO:0000256" key="3">
    <source>
        <dbReference type="SAM" id="MobiDB-lite"/>
    </source>
</evidence>
<dbReference type="InterPro" id="IPR011990">
    <property type="entry name" value="TPR-like_helical_dom_sf"/>
</dbReference>
<dbReference type="PROSITE" id="PS50005">
    <property type="entry name" value="TPR"/>
    <property type="match status" value="1"/>
</dbReference>
<dbReference type="PANTHER" id="PTHR35205">
    <property type="entry name" value="NB-ARC AND TPR DOMAIN PROTEIN"/>
    <property type="match status" value="1"/>
</dbReference>
<dbReference type="Gene3D" id="1.25.40.10">
    <property type="entry name" value="Tetratricopeptide repeat domain"/>
    <property type="match status" value="2"/>
</dbReference>
<dbReference type="EMBL" id="LFZN01000302">
    <property type="protein sequence ID" value="KXS94298.1"/>
    <property type="molecule type" value="Genomic_DNA"/>
</dbReference>
<comment type="caution">
    <text evidence="6">The sequence shown here is derived from an EMBL/GenBank/DDBJ whole genome shotgun (WGS) entry which is preliminary data.</text>
</comment>
<dbReference type="InterPro" id="IPR019734">
    <property type="entry name" value="TPR_rpt"/>
</dbReference>
<evidence type="ECO:0000259" key="5">
    <source>
        <dbReference type="Pfam" id="PF25000"/>
    </source>
</evidence>
<evidence type="ECO:0000313" key="7">
    <source>
        <dbReference type="Proteomes" id="UP000070133"/>
    </source>
</evidence>
<dbReference type="Pfam" id="PF13424">
    <property type="entry name" value="TPR_12"/>
    <property type="match status" value="1"/>
</dbReference>
<dbReference type="InterPro" id="IPR029058">
    <property type="entry name" value="AB_hydrolase_fold"/>
</dbReference>
<dbReference type="Pfam" id="PF13374">
    <property type="entry name" value="TPR_10"/>
    <property type="match status" value="1"/>
</dbReference>
<dbReference type="InterPro" id="IPR027417">
    <property type="entry name" value="P-loop_NTPase"/>
</dbReference>
<dbReference type="SMART" id="SM00028">
    <property type="entry name" value="TPR"/>
    <property type="match status" value="5"/>
</dbReference>
<feature type="region of interest" description="Disordered" evidence="3">
    <location>
        <begin position="352"/>
        <end position="375"/>
    </location>
</feature>
<evidence type="ECO:0008006" key="8">
    <source>
        <dbReference type="Google" id="ProtNLM"/>
    </source>
</evidence>
<feature type="domain" description="DUF7779" evidence="5">
    <location>
        <begin position="660"/>
        <end position="747"/>
    </location>
</feature>
<feature type="domain" description="DUF676" evidence="4">
    <location>
        <begin position="74"/>
        <end position="151"/>
    </location>
</feature>
<evidence type="ECO:0000313" key="6">
    <source>
        <dbReference type="EMBL" id="KXS94298.1"/>
    </source>
</evidence>
<dbReference type="GO" id="GO:0043531">
    <property type="term" value="F:ADP binding"/>
    <property type="evidence" value="ECO:0007669"/>
    <property type="project" value="InterPro"/>
</dbReference>
<gene>
    <name evidence="6" type="ORF">AC578_6784</name>
</gene>
<protein>
    <recommendedName>
        <fullName evidence="8">NB-ARC domain-containing protein</fullName>
    </recommendedName>
</protein>
<sequence>MSPTLQHKESGRLKLLFKGAGDAESQHAAIFVVPGVGTLEPACWKPSDGDNWLRALSSDWSRPVAIYSFEHGLSRVSDLTWNDVKGAGSLLFQELCRFVEEQQSSECPFIYVAHSLGGIILKRALSLAYDQERRSGLLENAAAALFFSTPHSRLQSVLAQQISEIFRFYANSKQRTSSVLEEICTHASQDCITFEDTFNRHRAARVLSFYEEEGMRTKKFSLSKTTLVDENSARTNAPGETLLGLGADHSRICCLQVDPEIFTQTLHHIWSAIVNTQVRIHGRMQLVNFQRPSFVTTSTDWTGSSECLRSMTPDNIERQSSKTLNYWLKLIFFQVRTVIELRPNSKICPYTLRDKKRRSTDSSPNGRPSSTHKQDARLPCFSIPYERNDGFFERDVVLKTIEETLRPSESSLASTAHWSAATRSIALFGIGGIGKTQVAVEYAYRAQQKQTYDAILWVNAQSSERIVQSFMDIALNLGLIVQNSIEAKDRIVARDLVLGWLSKPIKNLSQSEDRTPEEATWLLVFDNVDHFELLDDFWPGNSCGSILLTSRDPIAYYESYSTTIGLQLPLFKRWETEEFLLKMTKRSRQEEAESALSATAETLGGIPMAIAQMAGQINRRQINLTEFVTSYNDTRSRRALFSTAPKDRRTRYEHTIASVWGFNDLKHGSQLLDVLSFFEPSSIPEELVQNNPAIVDMELYPHSQAVYEDARTELLSSSLVTRNRNTKTLAIHRLMSDALRSQMTSERYTLALITALQLISGVWPYKDGAAFANEKYRWVKSFELWPHILCLCGHTDDEKWLPPVKISKEHLEPSKVLLEATWYSIMTANFGNTMRFLNAAKKIWSAQQQDKLRVEHRDQYVKEQFEEQTRLIELYPGVLSLHTNSPEMALVHCKKYKSMLEEKMRSDSQGRLGHDARLAIAWNELGNAYLHNNEAKKAEKYFLMSISAHRDSPEMDQGNMPLSNLGFALWMQGRLEDAIKTFRDALKDRAARYGRDDNVSFSTGKLLLGLGNVLYEQGSYDESFNFHKRSKKQYESTVGKHHHRTGDACVHIADHHFRLQQYPLAKAYLDQAARIYGAQDHFKPERARVCYKQWHVFKALAEEDAAVESAAEALRLYRATYPCDERDLEDLSHDDFTRPIVFWSK</sequence>
<dbReference type="SUPFAM" id="SSF53474">
    <property type="entry name" value="alpha/beta-Hydrolases"/>
    <property type="match status" value="1"/>
</dbReference>
<accession>A0A139GVX6</accession>
<dbReference type="SUPFAM" id="SSF52540">
    <property type="entry name" value="P-loop containing nucleoside triphosphate hydrolases"/>
    <property type="match status" value="1"/>
</dbReference>
<dbReference type="OrthoDB" id="5394701at2759"/>
<dbReference type="Pfam" id="PF05057">
    <property type="entry name" value="DUF676"/>
    <property type="match status" value="1"/>
</dbReference>
<keyword evidence="2" id="KW-0802">TPR repeat</keyword>
<dbReference type="PANTHER" id="PTHR35205:SF1">
    <property type="entry name" value="ZU5 DOMAIN-CONTAINING PROTEIN"/>
    <property type="match status" value="1"/>
</dbReference>
<dbReference type="AlphaFoldDB" id="A0A139GVX6"/>
<evidence type="ECO:0000259" key="4">
    <source>
        <dbReference type="Pfam" id="PF05057"/>
    </source>
</evidence>
<dbReference type="Pfam" id="PF25000">
    <property type="entry name" value="DUF7779"/>
    <property type="match status" value="1"/>
</dbReference>
<evidence type="ECO:0000256" key="1">
    <source>
        <dbReference type="ARBA" id="ARBA00007920"/>
    </source>
</evidence>
<dbReference type="InterPro" id="IPR056681">
    <property type="entry name" value="DUF7779"/>
</dbReference>
<dbReference type="InterPro" id="IPR007751">
    <property type="entry name" value="DUF676_lipase-like"/>
</dbReference>
<reference evidence="6 7" key="1">
    <citation type="submission" date="2015-07" db="EMBL/GenBank/DDBJ databases">
        <title>Comparative genomics of the Sigatoka disease complex on banana suggests a link between parallel evolutionary changes in Pseudocercospora fijiensis and Pseudocercospora eumusae and increased virulence on the banana host.</title>
        <authorList>
            <person name="Chang T.-C."/>
            <person name="Salvucci A."/>
            <person name="Crous P.W."/>
            <person name="Stergiopoulos I."/>
        </authorList>
    </citation>
    <scope>NUCLEOTIDE SEQUENCE [LARGE SCALE GENOMIC DNA]</scope>
    <source>
        <strain evidence="6 7">CBS 114824</strain>
    </source>
</reference>
<keyword evidence="7" id="KW-1185">Reference proteome</keyword>
<feature type="repeat" description="TPR" evidence="2">
    <location>
        <begin position="919"/>
        <end position="952"/>
    </location>
</feature>
<proteinExistence type="inferred from homology"/>
<name>A0A139GVX6_9PEZI</name>
<organism evidence="6 7">
    <name type="scientific">Pseudocercospora eumusae</name>
    <dbReference type="NCBI Taxonomy" id="321146"/>
    <lineage>
        <taxon>Eukaryota</taxon>
        <taxon>Fungi</taxon>
        <taxon>Dikarya</taxon>
        <taxon>Ascomycota</taxon>
        <taxon>Pezizomycotina</taxon>
        <taxon>Dothideomycetes</taxon>
        <taxon>Dothideomycetidae</taxon>
        <taxon>Mycosphaerellales</taxon>
        <taxon>Mycosphaerellaceae</taxon>
        <taxon>Pseudocercospora</taxon>
    </lineage>
</organism>